<name>A0A8H4VTN9_9AGAR</name>
<evidence type="ECO:0000313" key="11">
    <source>
        <dbReference type="EMBL" id="KAF4619604.1"/>
    </source>
</evidence>
<organism evidence="11 12">
    <name type="scientific">Agrocybe pediades</name>
    <dbReference type="NCBI Taxonomy" id="84607"/>
    <lineage>
        <taxon>Eukaryota</taxon>
        <taxon>Fungi</taxon>
        <taxon>Dikarya</taxon>
        <taxon>Basidiomycota</taxon>
        <taxon>Agaricomycotina</taxon>
        <taxon>Agaricomycetes</taxon>
        <taxon>Agaricomycetidae</taxon>
        <taxon>Agaricales</taxon>
        <taxon>Agaricineae</taxon>
        <taxon>Strophariaceae</taxon>
        <taxon>Agrocybe</taxon>
    </lineage>
</organism>
<dbReference type="CDD" id="cd06155">
    <property type="entry name" value="eu_AANH_C_1"/>
    <property type="match status" value="1"/>
</dbReference>
<protein>
    <recommendedName>
        <fullName evidence="3">Diphthine--ammonia ligase</fullName>
        <ecNumber evidence="2">6.3.1.14</ecNumber>
    </recommendedName>
    <alternativeName>
        <fullName evidence="7">Diphthamide synthase</fullName>
    </alternativeName>
    <alternativeName>
        <fullName evidence="8">Diphthamide synthetase</fullName>
    </alternativeName>
</protein>
<evidence type="ECO:0000256" key="3">
    <source>
        <dbReference type="ARBA" id="ARBA00018426"/>
    </source>
</evidence>
<dbReference type="Gene3D" id="3.40.50.620">
    <property type="entry name" value="HUPs"/>
    <property type="match status" value="1"/>
</dbReference>
<dbReference type="EC" id="6.3.1.14" evidence="2"/>
<dbReference type="EMBL" id="JAACJL010000016">
    <property type="protein sequence ID" value="KAF4619604.1"/>
    <property type="molecule type" value="Genomic_DNA"/>
</dbReference>
<dbReference type="GO" id="GO:0017178">
    <property type="term" value="F:diphthine-ammonia ligase activity"/>
    <property type="evidence" value="ECO:0007669"/>
    <property type="project" value="UniProtKB-EC"/>
</dbReference>
<sequence>MKYLALLSGGKDSCYNLVHCAQNGHELVAAASLGPEPGKEEIDSYLYQTVGQDAIELVARALDVPLYRRIISGNAVEQGSEYGGRSANNAGGVTGDETEDLYELLSTVKAHHPDVQGVSVGAILSNYQRVRVEHVCRRLSLTPLCFLWQRNQAELLSEMIAGGMNAILIKVAGIGLTKGHLGKSLAQMEPTLVNLNSLYGLHICGEGGEYETLTLDCPLFKQRIELLETETVIHSDSDFATVAFLRVKNARLVDKEVDPRHGRVPPLLEDRFEEVRVAVEISQSQSTSLRVTPSTEERWPSNRSRSLRKGPWLVISDVRATIPRDRSSFTLEDEVMECFDLISHQLAQNGLELAHCSFINILIASMDLFVAVNAVYSTFFGISPPARACVCVNLPEGVRVKMECIAYAERSSIDRQALHVQGLSYWAPANIGPYSQAIIAGDRVFISGQIGLIPSQLALPTPKSLGTELALACQHVDRIAVALRENAGGAWDGHTQLAIYWAVNIYDIAHIKMGHLKLQPESSQYPVLFVVVKELPKNALVEKQVILHTGRCLVVDDYDGEVSSQKCIPIYKTRKILVDVFRQYANTHGNEFTEEFVFQNDSAASWEYSVFEEDGSACAIIFLKGGFKRSDLALRTVTAELSSITSSALSIRCFCRSGFDIPEYFHDSVFGFQVGELPFTSISCTMISNLTRDDWDVAICIVTAPNA</sequence>
<gene>
    <name evidence="11" type="ORF">D9613_005338</name>
</gene>
<dbReference type="Gene3D" id="3.30.1330.40">
    <property type="entry name" value="RutC-like"/>
    <property type="match status" value="2"/>
</dbReference>
<evidence type="ECO:0000256" key="6">
    <source>
        <dbReference type="ARBA" id="ARBA00022840"/>
    </source>
</evidence>
<dbReference type="GO" id="GO:0005524">
    <property type="term" value="F:ATP binding"/>
    <property type="evidence" value="ECO:0007669"/>
    <property type="project" value="UniProtKB-KW"/>
</dbReference>
<proteinExistence type="predicted"/>
<dbReference type="GO" id="GO:0017183">
    <property type="term" value="P:protein histidyl modification to diphthamide"/>
    <property type="evidence" value="ECO:0007669"/>
    <property type="project" value="TreeGrafter"/>
</dbReference>
<feature type="domain" description="Diphthamide synthase" evidence="10">
    <location>
        <begin position="1"/>
        <end position="242"/>
    </location>
</feature>
<evidence type="ECO:0000256" key="1">
    <source>
        <dbReference type="ARBA" id="ARBA00005156"/>
    </source>
</evidence>
<dbReference type="FunFam" id="3.90.1490.10:FF:000001">
    <property type="entry name" value="Diphthine--ammonia ligase"/>
    <property type="match status" value="1"/>
</dbReference>
<dbReference type="SUPFAM" id="SSF55298">
    <property type="entry name" value="YjgF-like"/>
    <property type="match status" value="2"/>
</dbReference>
<keyword evidence="4" id="KW-0436">Ligase</keyword>
<dbReference type="AlphaFoldDB" id="A0A8H4VTN9"/>
<dbReference type="SUPFAM" id="SSF52402">
    <property type="entry name" value="Adenine nucleotide alpha hydrolases-like"/>
    <property type="match status" value="1"/>
</dbReference>
<evidence type="ECO:0000256" key="4">
    <source>
        <dbReference type="ARBA" id="ARBA00022598"/>
    </source>
</evidence>
<comment type="pathway">
    <text evidence="1">Protein modification; peptidyl-diphthamide biosynthesis.</text>
</comment>
<dbReference type="Pfam" id="PF01902">
    <property type="entry name" value="Diphthami_syn_2"/>
    <property type="match status" value="1"/>
</dbReference>
<dbReference type="CDD" id="cd01994">
    <property type="entry name" value="AANH_PF0828-like"/>
    <property type="match status" value="1"/>
</dbReference>
<evidence type="ECO:0000256" key="8">
    <source>
        <dbReference type="ARBA" id="ARBA00031552"/>
    </source>
</evidence>
<dbReference type="InterPro" id="IPR014729">
    <property type="entry name" value="Rossmann-like_a/b/a_fold"/>
</dbReference>
<evidence type="ECO:0000256" key="5">
    <source>
        <dbReference type="ARBA" id="ARBA00022741"/>
    </source>
</evidence>
<evidence type="ECO:0000256" key="9">
    <source>
        <dbReference type="ARBA" id="ARBA00048108"/>
    </source>
</evidence>
<evidence type="ECO:0000256" key="2">
    <source>
        <dbReference type="ARBA" id="ARBA00012089"/>
    </source>
</evidence>
<keyword evidence="12" id="KW-1185">Reference proteome</keyword>
<dbReference type="InterPro" id="IPR002761">
    <property type="entry name" value="Diphthami_syn_dom"/>
</dbReference>
<evidence type="ECO:0000259" key="10">
    <source>
        <dbReference type="Pfam" id="PF01902"/>
    </source>
</evidence>
<comment type="caution">
    <text evidence="11">The sequence shown here is derived from an EMBL/GenBank/DDBJ whole genome shotgun (WGS) entry which is preliminary data.</text>
</comment>
<dbReference type="Proteomes" id="UP000521872">
    <property type="component" value="Unassembled WGS sequence"/>
</dbReference>
<evidence type="ECO:0000313" key="12">
    <source>
        <dbReference type="Proteomes" id="UP000521872"/>
    </source>
</evidence>
<reference evidence="11 12" key="1">
    <citation type="submission" date="2019-12" db="EMBL/GenBank/DDBJ databases">
        <authorList>
            <person name="Floudas D."/>
            <person name="Bentzer J."/>
            <person name="Ahren D."/>
            <person name="Johansson T."/>
            <person name="Persson P."/>
            <person name="Tunlid A."/>
        </authorList>
    </citation>
    <scope>NUCLEOTIDE SEQUENCE [LARGE SCALE GENOMIC DNA]</scope>
    <source>
        <strain evidence="11 12">CBS 102.39</strain>
    </source>
</reference>
<keyword evidence="5" id="KW-0547">Nucleotide-binding</keyword>
<accession>A0A8H4VTN9</accession>
<dbReference type="NCBIfam" id="TIGR00290">
    <property type="entry name" value="MJ0570_dom"/>
    <property type="match status" value="1"/>
</dbReference>
<evidence type="ECO:0000256" key="7">
    <source>
        <dbReference type="ARBA" id="ARBA00029814"/>
    </source>
</evidence>
<keyword evidence="6" id="KW-0067">ATP-binding</keyword>
<dbReference type="Gene3D" id="3.90.1490.10">
    <property type="entry name" value="putative n-type atp pyrophosphatase, domain 2"/>
    <property type="match status" value="1"/>
</dbReference>
<dbReference type="PANTHER" id="PTHR12196:SF2">
    <property type="entry name" value="DIPHTHINE--AMMONIA LIGASE"/>
    <property type="match status" value="1"/>
</dbReference>
<dbReference type="InterPro" id="IPR006175">
    <property type="entry name" value="YjgF/YER057c/UK114"/>
</dbReference>
<dbReference type="InterPro" id="IPR035959">
    <property type="entry name" value="RutC-like_sf"/>
</dbReference>
<comment type="catalytic activity">
    <reaction evidence="9">
        <text>diphthine-[translation elongation factor 2] + NH4(+) + ATP = diphthamide-[translation elongation factor 2] + AMP + diphosphate + H(+)</text>
        <dbReference type="Rhea" id="RHEA:19753"/>
        <dbReference type="Rhea" id="RHEA-COMP:10172"/>
        <dbReference type="Rhea" id="RHEA-COMP:10174"/>
        <dbReference type="ChEBI" id="CHEBI:15378"/>
        <dbReference type="ChEBI" id="CHEBI:16692"/>
        <dbReference type="ChEBI" id="CHEBI:28938"/>
        <dbReference type="ChEBI" id="CHEBI:30616"/>
        <dbReference type="ChEBI" id="CHEBI:33019"/>
        <dbReference type="ChEBI" id="CHEBI:82696"/>
        <dbReference type="ChEBI" id="CHEBI:456215"/>
        <dbReference type="EC" id="6.3.1.14"/>
    </reaction>
</comment>
<dbReference type="PANTHER" id="PTHR12196">
    <property type="entry name" value="DOMAIN OF UNKNOWN FUNCTION 71 DUF71 -CONTAINING PROTEIN"/>
    <property type="match status" value="1"/>
</dbReference>
<dbReference type="Pfam" id="PF01042">
    <property type="entry name" value="Ribonuc_L-PSP"/>
    <property type="match status" value="2"/>
</dbReference>
<dbReference type="InterPro" id="IPR030662">
    <property type="entry name" value="DPH6/MJ0570"/>
</dbReference>
<dbReference type="FunFam" id="3.40.50.620:FF:000145">
    <property type="entry name" value="ATP-binding domain containing protein"/>
    <property type="match status" value="1"/>
</dbReference>
<dbReference type="CDD" id="cd06156">
    <property type="entry name" value="eu_AANH_C_2"/>
    <property type="match status" value="1"/>
</dbReference>